<evidence type="ECO:0000259" key="1">
    <source>
        <dbReference type="Pfam" id="PF01636"/>
    </source>
</evidence>
<dbReference type="Pfam" id="PF01636">
    <property type="entry name" value="APH"/>
    <property type="match status" value="1"/>
</dbReference>
<evidence type="ECO:0000313" key="3">
    <source>
        <dbReference type="Proteomes" id="UP001500227"/>
    </source>
</evidence>
<protein>
    <recommendedName>
        <fullName evidence="1">Aminoglycoside phosphotransferase domain-containing protein</fullName>
    </recommendedName>
</protein>
<dbReference type="InterPro" id="IPR002575">
    <property type="entry name" value="Aminoglycoside_PTrfase"/>
</dbReference>
<reference evidence="3" key="1">
    <citation type="journal article" date="2019" name="Int. J. Syst. Evol. Microbiol.">
        <title>The Global Catalogue of Microorganisms (GCM) 10K type strain sequencing project: providing services to taxonomists for standard genome sequencing and annotation.</title>
        <authorList>
            <consortium name="The Broad Institute Genomics Platform"/>
            <consortium name="The Broad Institute Genome Sequencing Center for Infectious Disease"/>
            <person name="Wu L."/>
            <person name="Ma J."/>
        </authorList>
    </citation>
    <scope>NUCLEOTIDE SEQUENCE [LARGE SCALE GENOMIC DNA]</scope>
    <source>
        <strain evidence="3">JCM 18423</strain>
    </source>
</reference>
<dbReference type="SUPFAM" id="SSF56112">
    <property type="entry name" value="Protein kinase-like (PK-like)"/>
    <property type="match status" value="1"/>
</dbReference>
<keyword evidence="3" id="KW-1185">Reference proteome</keyword>
<dbReference type="Proteomes" id="UP001500227">
    <property type="component" value="Unassembled WGS sequence"/>
</dbReference>
<dbReference type="PANTHER" id="PTHR21310:SF15">
    <property type="entry name" value="AMINOGLYCOSIDE PHOSPHOTRANSFERASE DOMAIN-CONTAINING PROTEIN"/>
    <property type="match status" value="1"/>
</dbReference>
<dbReference type="InterPro" id="IPR011009">
    <property type="entry name" value="Kinase-like_dom_sf"/>
</dbReference>
<proteinExistence type="predicted"/>
<name>A0ABP9M1G7_9BURK</name>
<gene>
    <name evidence="2" type="ORF">GCM10023337_07160</name>
</gene>
<comment type="caution">
    <text evidence="2">The sequence shown here is derived from an EMBL/GenBank/DDBJ whole genome shotgun (WGS) entry which is preliminary data.</text>
</comment>
<evidence type="ECO:0000313" key="2">
    <source>
        <dbReference type="EMBL" id="GAA5087024.1"/>
    </source>
</evidence>
<dbReference type="Gene3D" id="1.20.58.840">
    <property type="match status" value="1"/>
</dbReference>
<organism evidence="2 3">
    <name type="scientific">Paenalcaligenes hermetiae</name>
    <dbReference type="NCBI Taxonomy" id="1157987"/>
    <lineage>
        <taxon>Bacteria</taxon>
        <taxon>Pseudomonadati</taxon>
        <taxon>Pseudomonadota</taxon>
        <taxon>Betaproteobacteria</taxon>
        <taxon>Burkholderiales</taxon>
        <taxon>Alcaligenaceae</taxon>
        <taxon>Paenalcaligenes</taxon>
    </lineage>
</organism>
<dbReference type="PANTHER" id="PTHR21310">
    <property type="entry name" value="AMINOGLYCOSIDE PHOSPHOTRANSFERASE-RELATED-RELATED"/>
    <property type="match status" value="1"/>
</dbReference>
<dbReference type="InterPro" id="IPR051678">
    <property type="entry name" value="AGP_Transferase"/>
</dbReference>
<feature type="domain" description="Aminoglycoside phosphotransferase" evidence="1">
    <location>
        <begin position="58"/>
        <end position="254"/>
    </location>
</feature>
<sequence length="307" mass="35099">MTMNLFKEEIGNWQDWSNVSQSLFAFSALTNFIFQKENLPLAKLENLPPATNAVFKSGDFVIKIYVPREGGMDPATEIQTELFSMQRANQLGIHSPKLIAHGFVEDKYRFVYMIMEYVHGTAFGEAVKSMAHIEKSEAAKQLCKLTNIMNTSCPRFNDIDIFADEDRSERWSIYPDSFRSERLIYITSHDYGEKVYVHGDLNSNNVIITDDGKLCIIDFADAVLAPKVYEDAYIAAELFKFDSVLLRGYFSDYSEEELVGIITDGLLIHDFGGDVVRKYLGKPEEFHCINDLRKRIYEKLTNEPSGQ</sequence>
<accession>A0ABP9M1G7</accession>
<dbReference type="Gene3D" id="1.10.510.10">
    <property type="entry name" value="Transferase(Phosphotransferase) domain 1"/>
    <property type="match status" value="1"/>
</dbReference>
<dbReference type="EMBL" id="BAABKD010000003">
    <property type="protein sequence ID" value="GAA5087024.1"/>
    <property type="molecule type" value="Genomic_DNA"/>
</dbReference>